<evidence type="ECO:0000256" key="1">
    <source>
        <dbReference type="ARBA" id="ARBA00004370"/>
    </source>
</evidence>
<dbReference type="PANTHER" id="PTHR11920:SF335">
    <property type="entry name" value="GUANYLATE CYCLASE"/>
    <property type="match status" value="1"/>
</dbReference>
<evidence type="ECO:0000313" key="9">
    <source>
        <dbReference type="EMBL" id="GAU93197.1"/>
    </source>
</evidence>
<protein>
    <recommendedName>
        <fullName evidence="8">Guanylate cyclase domain-containing protein</fullName>
    </recommendedName>
</protein>
<dbReference type="InterPro" id="IPR029787">
    <property type="entry name" value="Nucleotide_cyclase"/>
</dbReference>
<keyword evidence="4" id="KW-1133">Transmembrane helix</keyword>
<dbReference type="SMART" id="SM00044">
    <property type="entry name" value="CYCc"/>
    <property type="match status" value="1"/>
</dbReference>
<dbReference type="Pfam" id="PF00211">
    <property type="entry name" value="Guanylate_cyc"/>
    <property type="match status" value="1"/>
</dbReference>
<dbReference type="GO" id="GO:0007168">
    <property type="term" value="P:receptor guanylyl cyclase signaling pathway"/>
    <property type="evidence" value="ECO:0007669"/>
    <property type="project" value="TreeGrafter"/>
</dbReference>
<evidence type="ECO:0000256" key="6">
    <source>
        <dbReference type="ARBA" id="ARBA00023180"/>
    </source>
</evidence>
<dbReference type="AlphaFoldDB" id="A0A1D1V0V5"/>
<feature type="domain" description="Guanylate cyclase" evidence="8">
    <location>
        <begin position="38"/>
        <end position="87"/>
    </location>
</feature>
<comment type="subcellular location">
    <subcellularLocation>
        <location evidence="1">Membrane</location>
    </subcellularLocation>
</comment>
<gene>
    <name evidence="9" type="primary">RvY_05172</name>
    <name evidence="9" type="synonym">RvY_05172.2</name>
    <name evidence="9" type="ORF">RvY_05172-2</name>
</gene>
<proteinExistence type="predicted"/>
<dbReference type="InterPro" id="IPR050401">
    <property type="entry name" value="Cyclic_nucleotide_synthase"/>
</dbReference>
<evidence type="ECO:0000259" key="8">
    <source>
        <dbReference type="PROSITE" id="PS50125"/>
    </source>
</evidence>
<dbReference type="SUPFAM" id="SSF55073">
    <property type="entry name" value="Nucleotide cyclase"/>
    <property type="match status" value="1"/>
</dbReference>
<dbReference type="GO" id="GO:0005886">
    <property type="term" value="C:plasma membrane"/>
    <property type="evidence" value="ECO:0007669"/>
    <property type="project" value="TreeGrafter"/>
</dbReference>
<keyword evidence="2" id="KW-0812">Transmembrane</keyword>
<dbReference type="STRING" id="947166.A0A1D1V0V5"/>
<dbReference type="Gene3D" id="6.10.250.780">
    <property type="match status" value="1"/>
</dbReference>
<dbReference type="GO" id="GO:0035556">
    <property type="term" value="P:intracellular signal transduction"/>
    <property type="evidence" value="ECO:0007669"/>
    <property type="project" value="InterPro"/>
</dbReference>
<dbReference type="EMBL" id="BDGG01000002">
    <property type="protein sequence ID" value="GAU93197.1"/>
    <property type="molecule type" value="Genomic_DNA"/>
</dbReference>
<keyword evidence="7" id="KW-0456">Lyase</keyword>
<evidence type="ECO:0000256" key="2">
    <source>
        <dbReference type="ARBA" id="ARBA00022692"/>
    </source>
</evidence>
<dbReference type="InterPro" id="IPR001054">
    <property type="entry name" value="A/G_cyclase"/>
</dbReference>
<dbReference type="CDD" id="cd07302">
    <property type="entry name" value="CHD"/>
    <property type="match status" value="1"/>
</dbReference>
<keyword evidence="5" id="KW-0472">Membrane</keyword>
<evidence type="ECO:0000256" key="3">
    <source>
        <dbReference type="ARBA" id="ARBA00022741"/>
    </source>
</evidence>
<name>A0A1D1V0V5_RAMVA</name>
<evidence type="ECO:0000256" key="4">
    <source>
        <dbReference type="ARBA" id="ARBA00022989"/>
    </source>
</evidence>
<sequence>MDEKKRSEDLLYQMLPRPVANKLKQGHFVEPEAFDMVTIYFSDIVGFTSLCMDSTPMQVVDLLNDLYTLFDGVIEHYDVYKVRYTSNKLSFCNQDFPIDHPLGRSKLLATHTWWSVACRNGTRRVTLWRYRVCRCKS</sequence>
<dbReference type="GO" id="GO:0004016">
    <property type="term" value="F:adenylate cyclase activity"/>
    <property type="evidence" value="ECO:0007669"/>
    <property type="project" value="TreeGrafter"/>
</dbReference>
<dbReference type="PANTHER" id="PTHR11920">
    <property type="entry name" value="GUANYLYL CYCLASE"/>
    <property type="match status" value="1"/>
</dbReference>
<dbReference type="PROSITE" id="PS50125">
    <property type="entry name" value="GUANYLATE_CYCLASE_2"/>
    <property type="match status" value="1"/>
</dbReference>
<dbReference type="Gene3D" id="3.30.70.1230">
    <property type="entry name" value="Nucleotide cyclase"/>
    <property type="match status" value="1"/>
</dbReference>
<keyword evidence="3" id="KW-0547">Nucleotide-binding</keyword>
<evidence type="ECO:0000256" key="5">
    <source>
        <dbReference type="ARBA" id="ARBA00023136"/>
    </source>
</evidence>
<keyword evidence="10" id="KW-1185">Reference proteome</keyword>
<comment type="caution">
    <text evidence="9">The sequence shown here is derived from an EMBL/GenBank/DDBJ whole genome shotgun (WGS) entry which is preliminary data.</text>
</comment>
<dbReference type="GO" id="GO:0001653">
    <property type="term" value="F:peptide receptor activity"/>
    <property type="evidence" value="ECO:0007669"/>
    <property type="project" value="TreeGrafter"/>
</dbReference>
<dbReference type="Proteomes" id="UP000186922">
    <property type="component" value="Unassembled WGS sequence"/>
</dbReference>
<evidence type="ECO:0000256" key="7">
    <source>
        <dbReference type="ARBA" id="ARBA00023239"/>
    </source>
</evidence>
<dbReference type="OrthoDB" id="1890790at2759"/>
<dbReference type="GO" id="GO:0000166">
    <property type="term" value="F:nucleotide binding"/>
    <property type="evidence" value="ECO:0007669"/>
    <property type="project" value="UniProtKB-KW"/>
</dbReference>
<evidence type="ECO:0000313" key="10">
    <source>
        <dbReference type="Proteomes" id="UP000186922"/>
    </source>
</evidence>
<dbReference type="GO" id="GO:0004383">
    <property type="term" value="F:guanylate cyclase activity"/>
    <property type="evidence" value="ECO:0007669"/>
    <property type="project" value="TreeGrafter"/>
</dbReference>
<organism evidence="9 10">
    <name type="scientific">Ramazzottius varieornatus</name>
    <name type="common">Water bear</name>
    <name type="synonym">Tardigrade</name>
    <dbReference type="NCBI Taxonomy" id="947166"/>
    <lineage>
        <taxon>Eukaryota</taxon>
        <taxon>Metazoa</taxon>
        <taxon>Ecdysozoa</taxon>
        <taxon>Tardigrada</taxon>
        <taxon>Eutardigrada</taxon>
        <taxon>Parachela</taxon>
        <taxon>Hypsibioidea</taxon>
        <taxon>Ramazzottiidae</taxon>
        <taxon>Ramazzottius</taxon>
    </lineage>
</organism>
<accession>A0A1D1V0V5</accession>
<keyword evidence="6" id="KW-0325">Glycoprotein</keyword>
<reference evidence="9 10" key="1">
    <citation type="journal article" date="2016" name="Nat. Commun.">
        <title>Extremotolerant tardigrade genome and improved radiotolerance of human cultured cells by tardigrade-unique protein.</title>
        <authorList>
            <person name="Hashimoto T."/>
            <person name="Horikawa D.D."/>
            <person name="Saito Y."/>
            <person name="Kuwahara H."/>
            <person name="Kozuka-Hata H."/>
            <person name="Shin-I T."/>
            <person name="Minakuchi Y."/>
            <person name="Ohishi K."/>
            <person name="Motoyama A."/>
            <person name="Aizu T."/>
            <person name="Enomoto A."/>
            <person name="Kondo K."/>
            <person name="Tanaka S."/>
            <person name="Hara Y."/>
            <person name="Koshikawa S."/>
            <person name="Sagara H."/>
            <person name="Miura T."/>
            <person name="Yokobori S."/>
            <person name="Miyagawa K."/>
            <person name="Suzuki Y."/>
            <person name="Kubo T."/>
            <person name="Oyama M."/>
            <person name="Kohara Y."/>
            <person name="Fujiyama A."/>
            <person name="Arakawa K."/>
            <person name="Katayama T."/>
            <person name="Toyoda A."/>
            <person name="Kunieda T."/>
        </authorList>
    </citation>
    <scope>NUCLEOTIDE SEQUENCE [LARGE SCALE GENOMIC DNA]</scope>
    <source>
        <strain evidence="9 10">YOKOZUNA-1</strain>
    </source>
</reference>